<evidence type="ECO:0000313" key="4">
    <source>
        <dbReference type="EMBL" id="KAG0140606.1"/>
    </source>
</evidence>
<feature type="region of interest" description="Disordered" evidence="1">
    <location>
        <begin position="1"/>
        <end position="64"/>
    </location>
</feature>
<dbReference type="GO" id="GO:0031965">
    <property type="term" value="C:nuclear membrane"/>
    <property type="evidence" value="ECO:0007669"/>
    <property type="project" value="InterPro"/>
</dbReference>
<evidence type="ECO:0000259" key="3">
    <source>
        <dbReference type="SMART" id="SM01042"/>
    </source>
</evidence>
<dbReference type="InterPro" id="IPR040202">
    <property type="entry name" value="Brl1/Brr6"/>
</dbReference>
<comment type="caution">
    <text evidence="4">The sequence shown here is derived from an EMBL/GenBank/DDBJ whole genome shotgun (WGS) entry which is preliminary data.</text>
</comment>
<feature type="compositionally biased region" description="Acidic residues" evidence="1">
    <location>
        <begin position="1"/>
        <end position="20"/>
    </location>
</feature>
<dbReference type="PANTHER" id="PTHR28136:SF1">
    <property type="entry name" value="NUCLEUS EXPORT PROTEIN BRL1"/>
    <property type="match status" value="1"/>
</dbReference>
<dbReference type="Proteomes" id="UP000886653">
    <property type="component" value="Unassembled WGS sequence"/>
</dbReference>
<proteinExistence type="predicted"/>
<keyword evidence="2" id="KW-0812">Transmembrane</keyword>
<dbReference type="SMART" id="SM01042">
    <property type="entry name" value="Brr6_like_C_C"/>
    <property type="match status" value="1"/>
</dbReference>
<organism evidence="4 5">
    <name type="scientific">Cronartium quercuum f. sp. fusiforme G11</name>
    <dbReference type="NCBI Taxonomy" id="708437"/>
    <lineage>
        <taxon>Eukaryota</taxon>
        <taxon>Fungi</taxon>
        <taxon>Dikarya</taxon>
        <taxon>Basidiomycota</taxon>
        <taxon>Pucciniomycotina</taxon>
        <taxon>Pucciniomycetes</taxon>
        <taxon>Pucciniales</taxon>
        <taxon>Coleosporiaceae</taxon>
        <taxon>Cronartium</taxon>
    </lineage>
</organism>
<keyword evidence="2" id="KW-1133">Transmembrane helix</keyword>
<evidence type="ECO:0000256" key="1">
    <source>
        <dbReference type="SAM" id="MobiDB-lite"/>
    </source>
</evidence>
<dbReference type="GO" id="GO:0006998">
    <property type="term" value="P:nuclear envelope organization"/>
    <property type="evidence" value="ECO:0007669"/>
    <property type="project" value="InterPro"/>
</dbReference>
<accession>A0A9P6N6K3</accession>
<feature type="region of interest" description="Disordered" evidence="1">
    <location>
        <begin position="254"/>
        <end position="275"/>
    </location>
</feature>
<sequence>MSVESDDGSGDPESEDDPEDQSPSRSLVRARARSPSKATRNTTHNHLTINGWNPHSAPTTPSSKSKLATETPYILLVYLQLLFNTSLVALALYLVFAFLSTMRVDVNSRLEIQTIQLRQEIEVCANEYRINRCFPVAERTKFIEQHCIEWERCMTQNPTRLSRSKIGAETFAEVMNGFVDVISLKTMIFIITLVTAGIWATNMAMNSYKAKWNPSQHTPYLHPKTSHSAQHASLSWAPPAQEFDPAAIFAAASHHHASTRTDDLPPESPGKRAAK</sequence>
<keyword evidence="5" id="KW-1185">Reference proteome</keyword>
<feature type="transmembrane region" description="Helical" evidence="2">
    <location>
        <begin position="73"/>
        <end position="99"/>
    </location>
</feature>
<feature type="domain" description="Brl1/Brr6" evidence="3">
    <location>
        <begin position="75"/>
        <end position="209"/>
    </location>
</feature>
<dbReference type="EMBL" id="MU167431">
    <property type="protein sequence ID" value="KAG0140606.1"/>
    <property type="molecule type" value="Genomic_DNA"/>
</dbReference>
<evidence type="ECO:0000256" key="2">
    <source>
        <dbReference type="SAM" id="Phobius"/>
    </source>
</evidence>
<name>A0A9P6N6K3_9BASI</name>
<dbReference type="AlphaFoldDB" id="A0A9P6N6K3"/>
<keyword evidence="2" id="KW-0472">Membrane</keyword>
<feature type="transmembrane region" description="Helical" evidence="2">
    <location>
        <begin position="182"/>
        <end position="201"/>
    </location>
</feature>
<dbReference type="GO" id="GO:0055088">
    <property type="term" value="P:lipid homeostasis"/>
    <property type="evidence" value="ECO:0007669"/>
    <property type="project" value="InterPro"/>
</dbReference>
<dbReference type="PANTHER" id="PTHR28136">
    <property type="entry name" value="NUCLEUS EXPORT PROTEIN BRR6"/>
    <property type="match status" value="1"/>
</dbReference>
<feature type="compositionally biased region" description="Polar residues" evidence="1">
    <location>
        <begin position="36"/>
        <end position="64"/>
    </location>
</feature>
<reference evidence="4" key="1">
    <citation type="submission" date="2013-11" db="EMBL/GenBank/DDBJ databases">
        <title>Genome sequence of the fusiform rust pathogen reveals effectors for host alternation and coevolution with pine.</title>
        <authorList>
            <consortium name="DOE Joint Genome Institute"/>
            <person name="Smith K."/>
            <person name="Pendleton A."/>
            <person name="Kubisiak T."/>
            <person name="Anderson C."/>
            <person name="Salamov A."/>
            <person name="Aerts A."/>
            <person name="Riley R."/>
            <person name="Clum A."/>
            <person name="Lindquist E."/>
            <person name="Ence D."/>
            <person name="Campbell M."/>
            <person name="Kronenberg Z."/>
            <person name="Feau N."/>
            <person name="Dhillon B."/>
            <person name="Hamelin R."/>
            <person name="Burleigh J."/>
            <person name="Smith J."/>
            <person name="Yandell M."/>
            <person name="Nelson C."/>
            <person name="Grigoriev I."/>
            <person name="Davis J."/>
        </authorList>
    </citation>
    <scope>NUCLEOTIDE SEQUENCE</scope>
    <source>
        <strain evidence="4">G11</strain>
    </source>
</reference>
<gene>
    <name evidence="4" type="ORF">CROQUDRAFT_52971</name>
</gene>
<dbReference type="InterPro" id="IPR018767">
    <property type="entry name" value="Brl1/Brr6_dom"/>
</dbReference>
<evidence type="ECO:0000313" key="5">
    <source>
        <dbReference type="Proteomes" id="UP000886653"/>
    </source>
</evidence>
<protein>
    <recommendedName>
        <fullName evidence="3">Brl1/Brr6 domain-containing protein</fullName>
    </recommendedName>
</protein>
<dbReference type="Pfam" id="PF10104">
    <property type="entry name" value="Brr6_like_C_C"/>
    <property type="match status" value="1"/>
</dbReference>
<dbReference type="OrthoDB" id="5961at2759"/>